<dbReference type="CDD" id="cd14014">
    <property type="entry name" value="STKc_PknB_like"/>
    <property type="match status" value="1"/>
</dbReference>
<evidence type="ECO:0000256" key="12">
    <source>
        <dbReference type="SAM" id="MobiDB-lite"/>
    </source>
</evidence>
<evidence type="ECO:0000259" key="14">
    <source>
        <dbReference type="PROSITE" id="PS50011"/>
    </source>
</evidence>
<dbReference type="SMART" id="SM00220">
    <property type="entry name" value="S_TKc"/>
    <property type="match status" value="1"/>
</dbReference>
<feature type="repeat" description="TPR" evidence="9">
    <location>
        <begin position="629"/>
        <end position="662"/>
    </location>
</feature>
<evidence type="ECO:0000256" key="4">
    <source>
        <dbReference type="ARBA" id="ARBA00022737"/>
    </source>
</evidence>
<evidence type="ECO:0000313" key="16">
    <source>
        <dbReference type="Proteomes" id="UP000326354"/>
    </source>
</evidence>
<evidence type="ECO:0000256" key="13">
    <source>
        <dbReference type="SAM" id="Phobius"/>
    </source>
</evidence>
<keyword evidence="13" id="KW-1133">Transmembrane helix</keyword>
<dbReference type="Pfam" id="PF00069">
    <property type="entry name" value="Pkinase"/>
    <property type="match status" value="1"/>
</dbReference>
<sequence>MDDSKIPDDFNSDSDSAKEVKKTGNDSNFNMPDSFFADSIEEAQKTGNILDPKMPDSFFADSIEEAQKMSNILDPKMPDSFFADSAEETQKTVQMEMAASKTSDSFFADSAEETQKTVKGHLVVEKRIPSEICSDDSPEFEAIAPGQQFANRYRIEGELGRGGMGIVYKAYDTRLKRVVALKLILRGEIRDFQRFIRESSAMAQLNHPNIIKLHDFGEKPQPFFTMEYIEGFTLADLIKEKKMKTNFLVDLMIKVCDALAHAHKNKILHRDIKPSNIMITNGGEPKIVDFGLAKVKDSEEKSLSKTGDVLGTIHYMSPEQIHGNPSEKSDIYSIGATIYEALTYCHVYQGDSYHNILFQILHRPPIPPRQLNPNISPYFEAVCLKCIAKKEQKRYESFRQLVRELKNLRDHKPIIAKRYTSWDVLKNFIADHKLVFGAMALIFFVLVVSLVFVTDAWRKAEKAKTAKEVALRKVEEANDDMRDFNKAIIEVVERIRLSDKYASFILDRDIIEPLESLFNKSVHLKNAEEYIFLRAIVLRNQDIGQGIKDYTTIIKKDPKHFRAYYNRGRLYCEQKEYKKALVDFNKCIELEPSYYDAYNCRGLIYRHFGLYERALADYNQSLKLNSKYSFVYRNRGVVYQNLNQHDKAIADFNKAVQINSESFQAYINRGVFYSSRRLYNKALDDYTRALLINPGAFEAYHNIGSIHAIHKKYKEALAFYNKSILVDPSQFLAYQSRGNVYKKLEKYKLAIENYEKVISLTPNYWKPYDGLYQCYKALGNDKRAHYYKKKAEQFKKKN</sequence>
<feature type="repeat" description="TPR" evidence="9">
    <location>
        <begin position="697"/>
        <end position="730"/>
    </location>
</feature>
<feature type="repeat" description="TPR" evidence="9">
    <location>
        <begin position="663"/>
        <end position="696"/>
    </location>
</feature>
<feature type="compositionally biased region" description="Basic and acidic residues" evidence="12">
    <location>
        <begin position="15"/>
        <end position="24"/>
    </location>
</feature>
<dbReference type="PROSITE" id="PS00107">
    <property type="entry name" value="PROTEIN_KINASE_ATP"/>
    <property type="match status" value="1"/>
</dbReference>
<name>A0A5S9IU57_UABAM</name>
<dbReference type="GO" id="GO:0004674">
    <property type="term" value="F:protein serine/threonine kinase activity"/>
    <property type="evidence" value="ECO:0007669"/>
    <property type="project" value="UniProtKB-KW"/>
</dbReference>
<evidence type="ECO:0000256" key="2">
    <source>
        <dbReference type="ARBA" id="ARBA00022527"/>
    </source>
</evidence>
<dbReference type="InterPro" id="IPR011009">
    <property type="entry name" value="Kinase-like_dom_sf"/>
</dbReference>
<keyword evidence="6 15" id="KW-0418">Kinase</keyword>
<protein>
    <recommendedName>
        <fullName evidence="1">non-specific serine/threonine protein kinase</fullName>
        <ecNumber evidence="1">2.7.11.1</ecNumber>
    </recommendedName>
</protein>
<gene>
    <name evidence="15" type="ORF">UABAM_06619</name>
</gene>
<dbReference type="SUPFAM" id="SSF56112">
    <property type="entry name" value="Protein kinase-like (PK-like)"/>
    <property type="match status" value="1"/>
</dbReference>
<feature type="region of interest" description="Disordered" evidence="12">
    <location>
        <begin position="1"/>
        <end position="34"/>
    </location>
</feature>
<evidence type="ECO:0000256" key="6">
    <source>
        <dbReference type="ARBA" id="ARBA00022777"/>
    </source>
</evidence>
<dbReference type="RefSeq" id="WP_152021821.1">
    <property type="nucleotide sequence ID" value="NZ_AP019860.1"/>
</dbReference>
<reference evidence="15 16" key="1">
    <citation type="submission" date="2019-08" db="EMBL/GenBank/DDBJ databases">
        <title>Complete genome sequence of Candidatus Uab amorphum.</title>
        <authorList>
            <person name="Shiratori T."/>
            <person name="Suzuki S."/>
            <person name="Kakizawa Y."/>
            <person name="Ishida K."/>
        </authorList>
    </citation>
    <scope>NUCLEOTIDE SEQUENCE [LARGE SCALE GENOMIC DNA]</scope>
    <source>
        <strain evidence="15 16">SRT547</strain>
    </source>
</reference>
<evidence type="ECO:0000256" key="9">
    <source>
        <dbReference type="PROSITE-ProRule" id="PRU00339"/>
    </source>
</evidence>
<feature type="repeat" description="TPR" evidence="9">
    <location>
        <begin position="595"/>
        <end position="628"/>
    </location>
</feature>
<keyword evidence="4" id="KW-0677">Repeat</keyword>
<dbReference type="PROSITE" id="PS50005">
    <property type="entry name" value="TPR"/>
    <property type="match status" value="6"/>
</dbReference>
<keyword evidence="8 10" id="KW-0067">ATP-binding</keyword>
<keyword evidence="13" id="KW-0472">Membrane</keyword>
<dbReference type="FunFam" id="1.10.510.10:FF:000021">
    <property type="entry name" value="Serine/threonine protein kinase"/>
    <property type="match status" value="1"/>
</dbReference>
<dbReference type="PANTHER" id="PTHR44858:SF1">
    <property type="entry name" value="UDP-N-ACETYLGLUCOSAMINE--PEPTIDE N-ACETYLGLUCOSAMINYLTRANSFERASE SPINDLY-RELATED"/>
    <property type="match status" value="1"/>
</dbReference>
<evidence type="ECO:0000256" key="7">
    <source>
        <dbReference type="ARBA" id="ARBA00022803"/>
    </source>
</evidence>
<dbReference type="EMBL" id="AP019860">
    <property type="protein sequence ID" value="BBM88198.1"/>
    <property type="molecule type" value="Genomic_DNA"/>
</dbReference>
<feature type="domain" description="Protein kinase" evidence="14">
    <location>
        <begin position="153"/>
        <end position="414"/>
    </location>
</feature>
<dbReference type="SMART" id="SM00028">
    <property type="entry name" value="TPR"/>
    <property type="match status" value="7"/>
</dbReference>
<dbReference type="InterPro" id="IPR011990">
    <property type="entry name" value="TPR-like_helical_dom_sf"/>
</dbReference>
<dbReference type="PROSITE" id="PS50011">
    <property type="entry name" value="PROTEIN_KINASE_DOM"/>
    <property type="match status" value="1"/>
</dbReference>
<keyword evidence="3" id="KW-0808">Transferase</keyword>
<organism evidence="15 16">
    <name type="scientific">Uabimicrobium amorphum</name>
    <dbReference type="NCBI Taxonomy" id="2596890"/>
    <lineage>
        <taxon>Bacteria</taxon>
        <taxon>Pseudomonadati</taxon>
        <taxon>Planctomycetota</taxon>
        <taxon>Candidatus Uabimicrobiia</taxon>
        <taxon>Candidatus Uabimicrobiales</taxon>
        <taxon>Candidatus Uabimicrobiaceae</taxon>
        <taxon>Candidatus Uabimicrobium</taxon>
    </lineage>
</organism>
<dbReference type="KEGG" id="uam:UABAM_06619"/>
<evidence type="ECO:0000256" key="3">
    <source>
        <dbReference type="ARBA" id="ARBA00022679"/>
    </source>
</evidence>
<dbReference type="Gene3D" id="3.30.200.20">
    <property type="entry name" value="Phosphorylase Kinase, domain 1"/>
    <property type="match status" value="1"/>
</dbReference>
<accession>A0A5S9IU57</accession>
<dbReference type="Gene3D" id="1.10.510.10">
    <property type="entry name" value="Transferase(Phosphotransferase) domain 1"/>
    <property type="match status" value="1"/>
</dbReference>
<dbReference type="InterPro" id="IPR000719">
    <property type="entry name" value="Prot_kinase_dom"/>
</dbReference>
<evidence type="ECO:0000313" key="15">
    <source>
        <dbReference type="EMBL" id="BBM88198.1"/>
    </source>
</evidence>
<evidence type="ECO:0000256" key="11">
    <source>
        <dbReference type="SAM" id="Coils"/>
    </source>
</evidence>
<feature type="repeat" description="TPR" evidence="9">
    <location>
        <begin position="561"/>
        <end position="594"/>
    </location>
</feature>
<keyword evidence="11" id="KW-0175">Coiled coil</keyword>
<evidence type="ECO:0000256" key="1">
    <source>
        <dbReference type="ARBA" id="ARBA00012513"/>
    </source>
</evidence>
<feature type="binding site" evidence="10">
    <location>
        <position position="182"/>
    </location>
    <ligand>
        <name>ATP</name>
        <dbReference type="ChEBI" id="CHEBI:30616"/>
    </ligand>
</feature>
<dbReference type="GO" id="GO:0005524">
    <property type="term" value="F:ATP binding"/>
    <property type="evidence" value="ECO:0007669"/>
    <property type="project" value="UniProtKB-UniRule"/>
</dbReference>
<dbReference type="SUPFAM" id="SSF48452">
    <property type="entry name" value="TPR-like"/>
    <property type="match status" value="1"/>
</dbReference>
<keyword evidence="2 15" id="KW-0723">Serine/threonine-protein kinase</keyword>
<feature type="coiled-coil region" evidence="11">
    <location>
        <begin position="460"/>
        <end position="487"/>
    </location>
</feature>
<dbReference type="AlphaFoldDB" id="A0A5S9IU57"/>
<dbReference type="Pfam" id="PF13181">
    <property type="entry name" value="TPR_8"/>
    <property type="match status" value="2"/>
</dbReference>
<feature type="transmembrane region" description="Helical" evidence="13">
    <location>
        <begin position="434"/>
        <end position="457"/>
    </location>
</feature>
<dbReference type="InterPro" id="IPR050498">
    <property type="entry name" value="Ycf3"/>
</dbReference>
<dbReference type="Gene3D" id="1.25.40.10">
    <property type="entry name" value="Tetratricopeptide repeat domain"/>
    <property type="match status" value="3"/>
</dbReference>
<keyword evidence="5 10" id="KW-0547">Nucleotide-binding</keyword>
<evidence type="ECO:0000256" key="8">
    <source>
        <dbReference type="ARBA" id="ARBA00022840"/>
    </source>
</evidence>
<dbReference type="InterPro" id="IPR019734">
    <property type="entry name" value="TPR_rpt"/>
</dbReference>
<keyword evidence="13" id="KW-0812">Transmembrane</keyword>
<dbReference type="PANTHER" id="PTHR44858">
    <property type="entry name" value="TETRATRICOPEPTIDE REPEAT PROTEIN 6"/>
    <property type="match status" value="1"/>
</dbReference>
<dbReference type="PROSITE" id="PS50293">
    <property type="entry name" value="TPR_REGION"/>
    <property type="match status" value="2"/>
</dbReference>
<keyword evidence="7 9" id="KW-0802">TPR repeat</keyword>
<dbReference type="Proteomes" id="UP000326354">
    <property type="component" value="Chromosome"/>
</dbReference>
<dbReference type="InterPro" id="IPR008271">
    <property type="entry name" value="Ser/Thr_kinase_AS"/>
</dbReference>
<evidence type="ECO:0000256" key="10">
    <source>
        <dbReference type="PROSITE-ProRule" id="PRU10141"/>
    </source>
</evidence>
<keyword evidence="16" id="KW-1185">Reference proteome</keyword>
<proteinExistence type="predicted"/>
<dbReference type="OrthoDB" id="258731at2"/>
<dbReference type="EC" id="2.7.11.1" evidence="1"/>
<feature type="repeat" description="TPR" evidence="9">
    <location>
        <begin position="731"/>
        <end position="764"/>
    </location>
</feature>
<dbReference type="Pfam" id="PF00515">
    <property type="entry name" value="TPR_1"/>
    <property type="match status" value="3"/>
</dbReference>
<evidence type="ECO:0000256" key="5">
    <source>
        <dbReference type="ARBA" id="ARBA00022741"/>
    </source>
</evidence>
<dbReference type="InterPro" id="IPR017441">
    <property type="entry name" value="Protein_kinase_ATP_BS"/>
</dbReference>
<dbReference type="PROSITE" id="PS00108">
    <property type="entry name" value="PROTEIN_KINASE_ST"/>
    <property type="match status" value="1"/>
</dbReference>